<gene>
    <name evidence="1" type="ORF">EHQ69_01365</name>
</gene>
<evidence type="ECO:0000313" key="1">
    <source>
        <dbReference type="EMBL" id="TGL96912.1"/>
    </source>
</evidence>
<reference evidence="1" key="1">
    <citation type="journal article" date="2019" name="PLoS Negl. Trop. Dis.">
        <title>Revisiting the worldwide diversity of Leptospira species in the environment.</title>
        <authorList>
            <person name="Vincent A.T."/>
            <person name="Schiettekatte O."/>
            <person name="Bourhy P."/>
            <person name="Veyrier F.J."/>
            <person name="Picardeau M."/>
        </authorList>
    </citation>
    <scope>NUCLEOTIDE SEQUENCE [LARGE SCALE GENOMIC DNA]</scope>
    <source>
        <strain evidence="1">201702422</strain>
    </source>
</reference>
<dbReference type="OrthoDB" id="338289at2"/>
<dbReference type="RefSeq" id="WP_135584852.1">
    <property type="nucleotide sequence ID" value="NZ_RQGO01000018.1"/>
</dbReference>
<dbReference type="EMBL" id="RQGP01000006">
    <property type="protein sequence ID" value="TGL96912.1"/>
    <property type="molecule type" value="Genomic_DNA"/>
</dbReference>
<name>A0A4Z1AF89_9LEPT</name>
<accession>A0A4Z1AF89</accession>
<protein>
    <submittedName>
        <fullName evidence="1">Antitoxin</fullName>
    </submittedName>
</protein>
<sequence>MKNVTFRVEDDRLIEKAKLKATSINRSLNDLFIEWLKNFSNENGENFNYKKYLTKFKHIKIEKKFSRDEMNER</sequence>
<comment type="caution">
    <text evidence="1">The sequence shown here is derived from an EMBL/GenBank/DDBJ whole genome shotgun (WGS) entry which is preliminary data.</text>
</comment>
<dbReference type="AlphaFoldDB" id="A0A4Z1AF89"/>
<evidence type="ECO:0000313" key="2">
    <source>
        <dbReference type="Proteomes" id="UP000298263"/>
    </source>
</evidence>
<dbReference type="Proteomes" id="UP000298263">
    <property type="component" value="Unassembled WGS sequence"/>
</dbReference>
<keyword evidence="2" id="KW-1185">Reference proteome</keyword>
<proteinExistence type="predicted"/>
<organism evidence="1 2">
    <name type="scientific">Leptospira congkakensis</name>
    <dbReference type="NCBI Taxonomy" id="2484932"/>
    <lineage>
        <taxon>Bacteria</taxon>
        <taxon>Pseudomonadati</taxon>
        <taxon>Spirochaetota</taxon>
        <taxon>Spirochaetia</taxon>
        <taxon>Leptospirales</taxon>
        <taxon>Leptospiraceae</taxon>
        <taxon>Leptospira</taxon>
    </lineage>
</organism>